<accession>A0A412IS85</accession>
<evidence type="ECO:0000313" key="3">
    <source>
        <dbReference type="Proteomes" id="UP000283295"/>
    </source>
</evidence>
<dbReference type="InterPro" id="IPR010787">
    <property type="entry name" value="DUF1385"/>
</dbReference>
<dbReference type="PANTHER" id="PTHR42867">
    <property type="entry name" value="MEMBRANE PROTEIN-RELATED"/>
    <property type="match status" value="1"/>
</dbReference>
<name>A0A412IS85_9FIRM</name>
<keyword evidence="1" id="KW-0812">Transmembrane</keyword>
<dbReference type="OrthoDB" id="9784805at2"/>
<evidence type="ECO:0000313" key="2">
    <source>
        <dbReference type="EMBL" id="RGS42964.1"/>
    </source>
</evidence>
<dbReference type="EMBL" id="QRVK01000013">
    <property type="protein sequence ID" value="RGS42964.1"/>
    <property type="molecule type" value="Genomic_DNA"/>
</dbReference>
<feature type="transmembrane region" description="Helical" evidence="1">
    <location>
        <begin position="222"/>
        <end position="243"/>
    </location>
</feature>
<feature type="transmembrane region" description="Helical" evidence="1">
    <location>
        <begin position="197"/>
        <end position="216"/>
    </location>
</feature>
<feature type="transmembrane region" description="Helical" evidence="1">
    <location>
        <begin position="132"/>
        <end position="155"/>
    </location>
</feature>
<dbReference type="Proteomes" id="UP000283295">
    <property type="component" value="Unassembled WGS sequence"/>
</dbReference>
<sequence>MEGVMMKNGDRYAVAVRKPDQEIEVKVVDYVSIGSKSVFFRIPIIRGVVNFIESLVIGVKTLMYSASFYDEEEDSESTRSVEKQRTQKQQKKSDDLAMYGTVAFSLVFAIALFMMLPAFIGELIGRVVESRVLMSAIEGVIRLAIFIGYVALISLMKDIQRVFMYHGAEHKTINCFEAGVPLTPENVKKYSRYHKRCGTSFLFIVMIVSIIVFMFIDAPSAWMRMLIRLLLVPVIAGISYEFIMFAGRSDSWIANALSAPGKWVQRLTTREPDLDMIEVAIASVEAVIDWREYQQAMHDGKIEN</sequence>
<protein>
    <submittedName>
        <fullName evidence="2">DUF1385 domain-containing protein</fullName>
    </submittedName>
</protein>
<organism evidence="2 3">
    <name type="scientific">Coprococcus eutactus</name>
    <dbReference type="NCBI Taxonomy" id="33043"/>
    <lineage>
        <taxon>Bacteria</taxon>
        <taxon>Bacillati</taxon>
        <taxon>Bacillota</taxon>
        <taxon>Clostridia</taxon>
        <taxon>Lachnospirales</taxon>
        <taxon>Lachnospiraceae</taxon>
        <taxon>Coprococcus</taxon>
    </lineage>
</organism>
<gene>
    <name evidence="2" type="ORF">DWX94_06660</name>
</gene>
<feature type="transmembrane region" description="Helical" evidence="1">
    <location>
        <begin position="96"/>
        <end position="120"/>
    </location>
</feature>
<keyword evidence="1" id="KW-0472">Membrane</keyword>
<dbReference type="Pfam" id="PF07136">
    <property type="entry name" value="DUF1385"/>
    <property type="match status" value="1"/>
</dbReference>
<dbReference type="PANTHER" id="PTHR42867:SF1">
    <property type="entry name" value="MEMBRANE PROTEIN-RELATED"/>
    <property type="match status" value="1"/>
</dbReference>
<proteinExistence type="predicted"/>
<keyword evidence="1" id="KW-1133">Transmembrane helix</keyword>
<dbReference type="AlphaFoldDB" id="A0A412IS85"/>
<reference evidence="2 3" key="1">
    <citation type="submission" date="2018-08" db="EMBL/GenBank/DDBJ databases">
        <title>A genome reference for cultivated species of the human gut microbiota.</title>
        <authorList>
            <person name="Zou Y."/>
            <person name="Xue W."/>
            <person name="Luo G."/>
        </authorList>
    </citation>
    <scope>NUCLEOTIDE SEQUENCE [LARGE SCALE GENOMIC DNA]</scope>
    <source>
        <strain evidence="2 3">AF22-21</strain>
    </source>
</reference>
<evidence type="ECO:0000256" key="1">
    <source>
        <dbReference type="SAM" id="Phobius"/>
    </source>
</evidence>
<comment type="caution">
    <text evidence="2">The sequence shown here is derived from an EMBL/GenBank/DDBJ whole genome shotgun (WGS) entry which is preliminary data.</text>
</comment>